<sequence>MFSKFTFRCVLLLFLIASTACMEDLTPSNDPIQGEQNRQGLQGTVLEDIALIDNNLNKWQLSQALSEADAVAFYFTMWCPVCDSHMQHIKNHLAEDYPNVTFVFVDYVSSSQAMSRETQIASGYQSSQVLADIDSELQNNLSASMSSFAIIDKNFVVRYNQVFQSDTGIRDVLDSF</sequence>
<dbReference type="PROSITE" id="PS51257">
    <property type="entry name" value="PROKAR_LIPOPROTEIN"/>
    <property type="match status" value="1"/>
</dbReference>
<evidence type="ECO:0000313" key="3">
    <source>
        <dbReference type="EMBL" id="EAT12825.1"/>
    </source>
</evidence>
<dbReference type="GO" id="GO:0016491">
    <property type="term" value="F:oxidoreductase activity"/>
    <property type="evidence" value="ECO:0007669"/>
    <property type="project" value="InterPro"/>
</dbReference>
<dbReference type="Gene3D" id="3.40.30.10">
    <property type="entry name" value="Glutaredoxin"/>
    <property type="match status" value="1"/>
</dbReference>
<dbReference type="AlphaFoldDB" id="Q1N3P9"/>
<dbReference type="RefSeq" id="WP_007018715.1">
    <property type="nucleotide sequence ID" value="NZ_CH724118.1"/>
</dbReference>
<dbReference type="Pfam" id="PF08534">
    <property type="entry name" value="Redoxin"/>
    <property type="match status" value="1"/>
</dbReference>
<dbReference type="OrthoDB" id="9805634at2"/>
<protein>
    <recommendedName>
        <fullName evidence="2">Thioredoxin domain-containing protein</fullName>
    </recommendedName>
</protein>
<proteinExistence type="predicted"/>
<feature type="domain" description="Thioredoxin" evidence="2">
    <location>
        <begin position="14"/>
        <end position="176"/>
    </location>
</feature>
<name>Q1N3P9_9GAMM</name>
<dbReference type="InterPro" id="IPR013766">
    <property type="entry name" value="Thioredoxin_domain"/>
</dbReference>
<dbReference type="HOGENOM" id="CLU_1720481_0_0_6"/>
<accession>Q1N3P9</accession>
<evidence type="ECO:0000313" key="4">
    <source>
        <dbReference type="Proteomes" id="UP000004263"/>
    </source>
</evidence>
<evidence type="ECO:0000259" key="2">
    <source>
        <dbReference type="PROSITE" id="PS51352"/>
    </source>
</evidence>
<dbReference type="Proteomes" id="UP000004263">
    <property type="component" value="Unassembled WGS sequence"/>
</dbReference>
<feature type="signal peptide" evidence="1">
    <location>
        <begin position="1"/>
        <end position="22"/>
    </location>
</feature>
<organism evidence="3 4">
    <name type="scientific">Bermanella marisrubri</name>
    <dbReference type="NCBI Taxonomy" id="207949"/>
    <lineage>
        <taxon>Bacteria</taxon>
        <taxon>Pseudomonadati</taxon>
        <taxon>Pseudomonadota</taxon>
        <taxon>Gammaproteobacteria</taxon>
        <taxon>Oceanospirillales</taxon>
        <taxon>Oceanospirillaceae</taxon>
        <taxon>Bermanella</taxon>
    </lineage>
</organism>
<dbReference type="InterPro" id="IPR013740">
    <property type="entry name" value="Redoxin"/>
</dbReference>
<feature type="chain" id="PRO_5004194813" description="Thioredoxin domain-containing protein" evidence="1">
    <location>
        <begin position="23"/>
        <end position="176"/>
    </location>
</feature>
<dbReference type="EMBL" id="AAQH01000004">
    <property type="protein sequence ID" value="EAT12825.1"/>
    <property type="molecule type" value="Genomic_DNA"/>
</dbReference>
<gene>
    <name evidence="3" type="ORF">RED65_12169</name>
</gene>
<reference evidence="3 4" key="1">
    <citation type="submission" date="2006-03" db="EMBL/GenBank/DDBJ databases">
        <authorList>
            <person name="Pinhassi J."/>
            <person name="Pedros-Alio C."/>
            <person name="Ferriera S."/>
            <person name="Johnson J."/>
            <person name="Kravitz S."/>
            <person name="Halpern A."/>
            <person name="Remington K."/>
            <person name="Beeson K."/>
            <person name="Tran B."/>
            <person name="Rogers Y.-H."/>
            <person name="Friedman R."/>
            <person name="Venter J.C."/>
        </authorList>
    </citation>
    <scope>NUCLEOTIDE SEQUENCE [LARGE SCALE GENOMIC DNA]</scope>
    <source>
        <strain evidence="3 4">RED65</strain>
    </source>
</reference>
<dbReference type="InterPro" id="IPR036249">
    <property type="entry name" value="Thioredoxin-like_sf"/>
</dbReference>
<evidence type="ECO:0000256" key="1">
    <source>
        <dbReference type="SAM" id="SignalP"/>
    </source>
</evidence>
<dbReference type="STRING" id="207949.RED65_12169"/>
<comment type="caution">
    <text evidence="3">The sequence shown here is derived from an EMBL/GenBank/DDBJ whole genome shotgun (WGS) entry which is preliminary data.</text>
</comment>
<keyword evidence="4" id="KW-1185">Reference proteome</keyword>
<keyword evidence="1" id="KW-0732">Signal</keyword>
<dbReference type="CDD" id="cd02947">
    <property type="entry name" value="TRX_family"/>
    <property type="match status" value="1"/>
</dbReference>
<dbReference type="PROSITE" id="PS51352">
    <property type="entry name" value="THIOREDOXIN_2"/>
    <property type="match status" value="1"/>
</dbReference>
<dbReference type="SUPFAM" id="SSF52833">
    <property type="entry name" value="Thioredoxin-like"/>
    <property type="match status" value="1"/>
</dbReference>